<dbReference type="EMBL" id="BQNB010016475">
    <property type="protein sequence ID" value="GJT52214.1"/>
    <property type="molecule type" value="Genomic_DNA"/>
</dbReference>
<organism evidence="1 2">
    <name type="scientific">Tanacetum coccineum</name>
    <dbReference type="NCBI Taxonomy" id="301880"/>
    <lineage>
        <taxon>Eukaryota</taxon>
        <taxon>Viridiplantae</taxon>
        <taxon>Streptophyta</taxon>
        <taxon>Embryophyta</taxon>
        <taxon>Tracheophyta</taxon>
        <taxon>Spermatophyta</taxon>
        <taxon>Magnoliopsida</taxon>
        <taxon>eudicotyledons</taxon>
        <taxon>Gunneridae</taxon>
        <taxon>Pentapetalae</taxon>
        <taxon>asterids</taxon>
        <taxon>campanulids</taxon>
        <taxon>Asterales</taxon>
        <taxon>Asteraceae</taxon>
        <taxon>Asteroideae</taxon>
        <taxon>Anthemideae</taxon>
        <taxon>Anthemidinae</taxon>
        <taxon>Tanacetum</taxon>
    </lineage>
</organism>
<accession>A0ABQ5EN22</accession>
<protein>
    <submittedName>
        <fullName evidence="1">Uncharacterized protein</fullName>
    </submittedName>
</protein>
<evidence type="ECO:0000313" key="1">
    <source>
        <dbReference type="EMBL" id="GJT52214.1"/>
    </source>
</evidence>
<name>A0ABQ5EN22_9ASTR</name>
<keyword evidence="2" id="KW-1185">Reference proteome</keyword>
<evidence type="ECO:0000313" key="2">
    <source>
        <dbReference type="Proteomes" id="UP001151760"/>
    </source>
</evidence>
<reference evidence="1" key="2">
    <citation type="submission" date="2022-01" db="EMBL/GenBank/DDBJ databases">
        <authorList>
            <person name="Yamashiro T."/>
            <person name="Shiraishi A."/>
            <person name="Satake H."/>
            <person name="Nakayama K."/>
        </authorList>
    </citation>
    <scope>NUCLEOTIDE SEQUENCE</scope>
</reference>
<reference evidence="1" key="1">
    <citation type="journal article" date="2022" name="Int. J. Mol. Sci.">
        <title>Draft Genome of Tanacetum Coccineum: Genomic Comparison of Closely Related Tanacetum-Family Plants.</title>
        <authorList>
            <person name="Yamashiro T."/>
            <person name="Shiraishi A."/>
            <person name="Nakayama K."/>
            <person name="Satake H."/>
        </authorList>
    </citation>
    <scope>NUCLEOTIDE SEQUENCE</scope>
</reference>
<comment type="caution">
    <text evidence="1">The sequence shown here is derived from an EMBL/GenBank/DDBJ whole genome shotgun (WGS) entry which is preliminary data.</text>
</comment>
<dbReference type="Proteomes" id="UP001151760">
    <property type="component" value="Unassembled WGS sequence"/>
</dbReference>
<gene>
    <name evidence="1" type="ORF">Tco_0978371</name>
</gene>
<proteinExistence type="predicted"/>
<sequence>MVVDAHRHLDVRYLGVELDLWQHGGPPHAWFDGGMLEGGWDGQMRAWGFSLWTVSDDARQQTTETVQFDYGTTAAKGDQNRCYAMQLLSFMESGFILASRGIDLLCF</sequence>